<dbReference type="EMBL" id="JACGWO010000001">
    <property type="protein sequence ID" value="KAK4441819.1"/>
    <property type="molecule type" value="Genomic_DNA"/>
</dbReference>
<evidence type="ECO:0000313" key="3">
    <source>
        <dbReference type="Proteomes" id="UP001293254"/>
    </source>
</evidence>
<proteinExistence type="predicted"/>
<keyword evidence="3" id="KW-1185">Reference proteome</keyword>
<dbReference type="Proteomes" id="UP001293254">
    <property type="component" value="Unassembled WGS sequence"/>
</dbReference>
<comment type="caution">
    <text evidence="2">The sequence shown here is derived from an EMBL/GenBank/DDBJ whole genome shotgun (WGS) entry which is preliminary data.</text>
</comment>
<gene>
    <name evidence="2" type="ORF">Salat_0516800</name>
</gene>
<reference evidence="2" key="2">
    <citation type="journal article" date="2024" name="Plant">
        <title>Genomic evolution and insights into agronomic trait innovations of Sesamum species.</title>
        <authorList>
            <person name="Miao H."/>
            <person name="Wang L."/>
            <person name="Qu L."/>
            <person name="Liu H."/>
            <person name="Sun Y."/>
            <person name="Le M."/>
            <person name="Wang Q."/>
            <person name="Wei S."/>
            <person name="Zheng Y."/>
            <person name="Lin W."/>
            <person name="Duan Y."/>
            <person name="Cao H."/>
            <person name="Xiong S."/>
            <person name="Wang X."/>
            <person name="Wei L."/>
            <person name="Li C."/>
            <person name="Ma Q."/>
            <person name="Ju M."/>
            <person name="Zhao R."/>
            <person name="Li G."/>
            <person name="Mu C."/>
            <person name="Tian Q."/>
            <person name="Mei H."/>
            <person name="Zhang T."/>
            <person name="Gao T."/>
            <person name="Zhang H."/>
        </authorList>
    </citation>
    <scope>NUCLEOTIDE SEQUENCE</scope>
    <source>
        <strain evidence="2">3651</strain>
    </source>
</reference>
<sequence length="132" mass="14456">MDSSGGGEDSGQAEADSEHKGVGERTYQQFDYQEFLQLATRVLDLRDEDSLNDLGVMIARWVEQLGTMSTFVGILAVSRSKAASKVACGSLAFVRVYEGARKLPLPRVLEQNCMHDKPISSSSRNRSLGNQS</sequence>
<protein>
    <submittedName>
        <fullName evidence="2">Uncharacterized protein</fullName>
    </submittedName>
</protein>
<accession>A0AAE1Z4U2</accession>
<evidence type="ECO:0000313" key="2">
    <source>
        <dbReference type="EMBL" id="KAK4441819.1"/>
    </source>
</evidence>
<dbReference type="AlphaFoldDB" id="A0AAE1Z4U2"/>
<evidence type="ECO:0000256" key="1">
    <source>
        <dbReference type="SAM" id="MobiDB-lite"/>
    </source>
</evidence>
<reference evidence="2" key="1">
    <citation type="submission" date="2020-06" db="EMBL/GenBank/DDBJ databases">
        <authorList>
            <person name="Li T."/>
            <person name="Hu X."/>
            <person name="Zhang T."/>
            <person name="Song X."/>
            <person name="Zhang H."/>
            <person name="Dai N."/>
            <person name="Sheng W."/>
            <person name="Hou X."/>
            <person name="Wei L."/>
        </authorList>
    </citation>
    <scope>NUCLEOTIDE SEQUENCE</scope>
    <source>
        <strain evidence="2">3651</strain>
        <tissue evidence="2">Leaf</tissue>
    </source>
</reference>
<name>A0AAE1Z4U2_9LAMI</name>
<organism evidence="2 3">
    <name type="scientific">Sesamum alatum</name>
    <dbReference type="NCBI Taxonomy" id="300844"/>
    <lineage>
        <taxon>Eukaryota</taxon>
        <taxon>Viridiplantae</taxon>
        <taxon>Streptophyta</taxon>
        <taxon>Embryophyta</taxon>
        <taxon>Tracheophyta</taxon>
        <taxon>Spermatophyta</taxon>
        <taxon>Magnoliopsida</taxon>
        <taxon>eudicotyledons</taxon>
        <taxon>Gunneridae</taxon>
        <taxon>Pentapetalae</taxon>
        <taxon>asterids</taxon>
        <taxon>lamiids</taxon>
        <taxon>Lamiales</taxon>
        <taxon>Pedaliaceae</taxon>
        <taxon>Sesamum</taxon>
    </lineage>
</organism>
<feature type="region of interest" description="Disordered" evidence="1">
    <location>
        <begin position="1"/>
        <end position="23"/>
    </location>
</feature>